<dbReference type="AlphaFoldDB" id="A0A4R3NKG4"/>
<evidence type="ECO:0008006" key="6">
    <source>
        <dbReference type="Google" id="ProtNLM"/>
    </source>
</evidence>
<evidence type="ECO:0000313" key="5">
    <source>
        <dbReference type="Proteomes" id="UP000295097"/>
    </source>
</evidence>
<evidence type="ECO:0000259" key="3">
    <source>
        <dbReference type="Pfam" id="PF06863"/>
    </source>
</evidence>
<keyword evidence="1" id="KW-0732">Signal</keyword>
<dbReference type="PANTHER" id="PTHR36509:SF2">
    <property type="entry name" value="BLL3101 PROTEIN"/>
    <property type="match status" value="1"/>
</dbReference>
<dbReference type="Gene3D" id="2.60.120.600">
    <property type="entry name" value="Domain of unknown function DUF1214, C-terminal domain"/>
    <property type="match status" value="1"/>
</dbReference>
<feature type="domain" description="DUF1214" evidence="2">
    <location>
        <begin position="345"/>
        <end position="453"/>
    </location>
</feature>
<dbReference type="Proteomes" id="UP000295097">
    <property type="component" value="Unassembled WGS sequence"/>
</dbReference>
<accession>A0A4R3NKG4</accession>
<keyword evidence="5" id="KW-1185">Reference proteome</keyword>
<dbReference type="InterPro" id="IPR010621">
    <property type="entry name" value="DUF1214"/>
</dbReference>
<feature type="domain" description="DUF1254" evidence="3">
    <location>
        <begin position="74"/>
        <end position="204"/>
    </location>
</feature>
<dbReference type="EMBL" id="SMAR01000030">
    <property type="protein sequence ID" value="TCT34764.1"/>
    <property type="molecule type" value="Genomic_DNA"/>
</dbReference>
<name>A0A4R3NKG4_9HYPH</name>
<evidence type="ECO:0000313" key="4">
    <source>
        <dbReference type="EMBL" id="TCT34764.1"/>
    </source>
</evidence>
<dbReference type="InterPro" id="IPR010679">
    <property type="entry name" value="DUF1254"/>
</dbReference>
<reference evidence="4 5" key="1">
    <citation type="submission" date="2019-03" db="EMBL/GenBank/DDBJ databases">
        <title>Freshwater and sediment microbial communities from various areas in North America, analyzing microbe dynamics in response to fracking.</title>
        <authorList>
            <person name="Lamendella R."/>
        </authorList>
    </citation>
    <scope>NUCLEOTIDE SEQUENCE [LARGE SCALE GENOMIC DNA]</scope>
    <source>
        <strain evidence="4 5">175.2</strain>
    </source>
</reference>
<dbReference type="Gene3D" id="2.60.40.1610">
    <property type="entry name" value="Domain of unknown function DUF1254"/>
    <property type="match status" value="1"/>
</dbReference>
<dbReference type="InterPro" id="IPR037050">
    <property type="entry name" value="DUF1254_sf"/>
</dbReference>
<gene>
    <name evidence="4" type="ORF">EDC90_10308</name>
</gene>
<evidence type="ECO:0000256" key="1">
    <source>
        <dbReference type="SAM" id="SignalP"/>
    </source>
</evidence>
<dbReference type="Pfam" id="PF06742">
    <property type="entry name" value="DUF1214"/>
    <property type="match status" value="1"/>
</dbReference>
<organism evidence="4 5">
    <name type="scientific">Martelella mediterranea</name>
    <dbReference type="NCBI Taxonomy" id="293089"/>
    <lineage>
        <taxon>Bacteria</taxon>
        <taxon>Pseudomonadati</taxon>
        <taxon>Pseudomonadota</taxon>
        <taxon>Alphaproteobacteria</taxon>
        <taxon>Hyphomicrobiales</taxon>
        <taxon>Aurantimonadaceae</taxon>
        <taxon>Martelella</taxon>
    </lineage>
</organism>
<dbReference type="PANTHER" id="PTHR36509">
    <property type="entry name" value="BLL3101 PROTEIN"/>
    <property type="match status" value="1"/>
</dbReference>
<dbReference type="Pfam" id="PF06863">
    <property type="entry name" value="DUF1254"/>
    <property type="match status" value="1"/>
</dbReference>
<feature type="chain" id="PRO_5020834996" description="DUF1254 domain-containing protein" evidence="1">
    <location>
        <begin position="28"/>
        <end position="472"/>
    </location>
</feature>
<comment type="caution">
    <text evidence="4">The sequence shown here is derived from an EMBL/GenBank/DDBJ whole genome shotgun (WGS) entry which is preliminary data.</text>
</comment>
<dbReference type="InterPro" id="IPR037049">
    <property type="entry name" value="DUF1214_C_sf"/>
</dbReference>
<sequence>MNKQAMRFGAVVLTCVLGVMPAITAMAAEPLSASEAEEIAIGAYLVGYPLVTMDISEKVTTNCAQAGSSFGAAINQFSNMNEFPDATFTDVVRPNADTLYSSLMYDVSKEPLVISVPASGGRYWLLQIMDAWTDVYTTPGSRATGNEAQTFAIVPPGWQGTLPEGVKRYDSPTDRGWVLGRVQTNGKADYGNVHAFQKGLKAVPLSASGKDYKAPACVADPSIDMRAPIEQVNGMDGKAFFEHFSEAMKQNPLHANDYPAEDRMARIGIVPGKDFDFNAQPAVVQKAIEDAPSKALPLIEATSEHSGININNWRVNLIGIGTYGADYLSRAAVAYYGLGANKPEDAIYPTADHDVNGKPLDSGEKYVLHFTKDQIPQARAFWSLTMYNDAQTFADNPIDRYTLGDRNKLTYNDDGSLDIWIQRDNPGADKESNWLPTPKSGGFSMTMRIYWPDPAMMTGGWSIPGITPQNAS</sequence>
<protein>
    <recommendedName>
        <fullName evidence="6">DUF1254 domain-containing protein</fullName>
    </recommendedName>
</protein>
<feature type="signal peptide" evidence="1">
    <location>
        <begin position="1"/>
        <end position="27"/>
    </location>
</feature>
<proteinExistence type="predicted"/>
<dbReference type="SUPFAM" id="SSF160935">
    <property type="entry name" value="VPA0735-like"/>
    <property type="match status" value="1"/>
</dbReference>
<evidence type="ECO:0000259" key="2">
    <source>
        <dbReference type="Pfam" id="PF06742"/>
    </source>
</evidence>